<accession>A0ABD0JXQ7</accession>
<dbReference type="AlphaFoldDB" id="A0ABD0JXQ7"/>
<dbReference type="Proteomes" id="UP001519460">
    <property type="component" value="Unassembled WGS sequence"/>
</dbReference>
<sequence length="166" mass="18791">SVDSTGTERKAGKPAEDKRLEGGRVSSYCLQSAVLTVSVLLVKETTELSLRHITLTVWGIALSMAWAWKRTEDDRRASRCKGHQRFTQEHPAGFSLRACSPSYRKRTSIILGELVRMMSLPWIIDCWIVGTSPAPSMTRLHDEGPFEVIIRPVIEENERPRKSDRL</sequence>
<feature type="non-terminal residue" evidence="1">
    <location>
        <position position="1"/>
    </location>
</feature>
<name>A0ABD0JXQ7_9CAEN</name>
<feature type="non-terminal residue" evidence="1">
    <location>
        <position position="166"/>
    </location>
</feature>
<evidence type="ECO:0000313" key="2">
    <source>
        <dbReference type="Proteomes" id="UP001519460"/>
    </source>
</evidence>
<protein>
    <submittedName>
        <fullName evidence="1">Uncharacterized protein</fullName>
    </submittedName>
</protein>
<evidence type="ECO:0000313" key="1">
    <source>
        <dbReference type="EMBL" id="KAK7479693.1"/>
    </source>
</evidence>
<gene>
    <name evidence="1" type="ORF">BaRGS_00029069</name>
</gene>
<proteinExistence type="predicted"/>
<reference evidence="1 2" key="1">
    <citation type="journal article" date="2023" name="Sci. Data">
        <title>Genome assembly of the Korean intertidal mud-creeper Batillaria attramentaria.</title>
        <authorList>
            <person name="Patra A.K."/>
            <person name="Ho P.T."/>
            <person name="Jun S."/>
            <person name="Lee S.J."/>
            <person name="Kim Y."/>
            <person name="Won Y.J."/>
        </authorList>
    </citation>
    <scope>NUCLEOTIDE SEQUENCE [LARGE SCALE GENOMIC DNA]</scope>
    <source>
        <strain evidence="1">Wonlab-2016</strain>
    </source>
</reference>
<keyword evidence="2" id="KW-1185">Reference proteome</keyword>
<comment type="caution">
    <text evidence="1">The sequence shown here is derived from an EMBL/GenBank/DDBJ whole genome shotgun (WGS) entry which is preliminary data.</text>
</comment>
<organism evidence="1 2">
    <name type="scientific">Batillaria attramentaria</name>
    <dbReference type="NCBI Taxonomy" id="370345"/>
    <lineage>
        <taxon>Eukaryota</taxon>
        <taxon>Metazoa</taxon>
        <taxon>Spiralia</taxon>
        <taxon>Lophotrochozoa</taxon>
        <taxon>Mollusca</taxon>
        <taxon>Gastropoda</taxon>
        <taxon>Caenogastropoda</taxon>
        <taxon>Sorbeoconcha</taxon>
        <taxon>Cerithioidea</taxon>
        <taxon>Batillariidae</taxon>
        <taxon>Batillaria</taxon>
    </lineage>
</organism>
<dbReference type="EMBL" id="JACVVK020000297">
    <property type="protein sequence ID" value="KAK7479693.1"/>
    <property type="molecule type" value="Genomic_DNA"/>
</dbReference>